<organism evidence="6 7">
    <name type="scientific">Paramuricea clavata</name>
    <name type="common">Red gorgonian</name>
    <name type="synonym">Violescent sea-whip</name>
    <dbReference type="NCBI Taxonomy" id="317549"/>
    <lineage>
        <taxon>Eukaryota</taxon>
        <taxon>Metazoa</taxon>
        <taxon>Cnidaria</taxon>
        <taxon>Anthozoa</taxon>
        <taxon>Octocorallia</taxon>
        <taxon>Malacalcyonacea</taxon>
        <taxon>Plexauridae</taxon>
        <taxon>Paramuricea</taxon>
    </lineage>
</organism>
<dbReference type="PANTHER" id="PTHR10131:SF157">
    <property type="entry name" value="RECEPTOR-ASSOCIATED FACTOR, PUTATIVE-RELATED"/>
    <property type="match status" value="1"/>
</dbReference>
<dbReference type="InterPro" id="IPR001293">
    <property type="entry name" value="Znf_TRAF"/>
</dbReference>
<evidence type="ECO:0000256" key="2">
    <source>
        <dbReference type="ARBA" id="ARBA00022723"/>
    </source>
</evidence>
<evidence type="ECO:0000256" key="4">
    <source>
        <dbReference type="ARBA" id="ARBA00022833"/>
    </source>
</evidence>
<sequence length="553" mass="61351">MACASSTQNDNTAYLDHFTCNICLEVPQEPVQCVKNEHYFCMKCITIHLTRSQTCPVCQDALTPETLRPIPRTVANLLEQFQPLTCKYASRGCTTAIKREDLFSHQEECGFAPVQCSHEGCEATVDRQDLVSHQQACEFRSVTCEDCQEAMKQREYGKHGCVFRREIDENRRGLVEIQKILREMQDEQLRQSAEIQRLASRESGQPHAAQIQDSENLRQPTSELRQPNPTQGQGKSVSEAPANYPDLCTTISSISLSPTRSQTTVNKQIVVAGGRSKSYEVFNWDTQEWSLQQDSLFFEHYKGFSFVYDNKMMLCGGTSTIKVECVDIANKSVSTFPALLPGTDCGKGVLSGGDKMLTFGQSVSATSLKPPFKTTVVASYTKSKVKKSSCYGVACVNENAVVIVGGCRTKGAEQSCDNVSLYNPATKCFESLSPLPYSVADMAVVVYKDNIVILGGRKAYYHKPLFETVLRTEYLNDALMYNISKQQCRKLPSMLEKRSGCAAVIMGDTIIAMGGCNHLDLKTAEYLVLGEDTWKKLPPMHYARAGATACLLP</sequence>
<evidence type="ECO:0000313" key="6">
    <source>
        <dbReference type="EMBL" id="CAB4041950.1"/>
    </source>
</evidence>
<comment type="caution">
    <text evidence="6">The sequence shown here is derived from an EMBL/GenBank/DDBJ whole genome shotgun (WGS) entry which is preliminary data.</text>
</comment>
<dbReference type="InterPro" id="IPR011043">
    <property type="entry name" value="Gal_Oxase/kelch_b-propeller"/>
</dbReference>
<keyword evidence="3" id="KW-0863">Zinc-finger</keyword>
<dbReference type="PROSITE" id="PS51081">
    <property type="entry name" value="ZF_SIAH"/>
    <property type="match status" value="1"/>
</dbReference>
<dbReference type="SMART" id="SM00612">
    <property type="entry name" value="Kelch"/>
    <property type="match status" value="3"/>
</dbReference>
<dbReference type="Gene3D" id="2.120.10.80">
    <property type="entry name" value="Kelch-type beta propeller"/>
    <property type="match status" value="2"/>
</dbReference>
<dbReference type="SUPFAM" id="SSF117281">
    <property type="entry name" value="Kelch motif"/>
    <property type="match status" value="1"/>
</dbReference>
<dbReference type="InterPro" id="IPR006652">
    <property type="entry name" value="Kelch_1"/>
</dbReference>
<keyword evidence="1" id="KW-0880">Kelch repeat</keyword>
<dbReference type="AlphaFoldDB" id="A0A7D9M190"/>
<proteinExistence type="predicted"/>
<dbReference type="SUPFAM" id="SSF57850">
    <property type="entry name" value="RING/U-box"/>
    <property type="match status" value="1"/>
</dbReference>
<evidence type="ECO:0000256" key="3">
    <source>
        <dbReference type="ARBA" id="ARBA00022771"/>
    </source>
</evidence>
<feature type="compositionally biased region" description="Polar residues" evidence="5">
    <location>
        <begin position="211"/>
        <end position="236"/>
    </location>
</feature>
<dbReference type="InterPro" id="IPR015915">
    <property type="entry name" value="Kelch-typ_b-propeller"/>
</dbReference>
<name>A0A7D9M190_PARCT</name>
<gene>
    <name evidence="6" type="ORF">PACLA_8A052511</name>
</gene>
<dbReference type="InterPro" id="IPR013083">
    <property type="entry name" value="Znf_RING/FYVE/PHD"/>
</dbReference>
<dbReference type="PANTHER" id="PTHR10131">
    <property type="entry name" value="TNF RECEPTOR ASSOCIATED FACTOR"/>
    <property type="match status" value="1"/>
</dbReference>
<dbReference type="PROSITE" id="PS50089">
    <property type="entry name" value="ZF_RING_2"/>
    <property type="match status" value="1"/>
</dbReference>
<dbReference type="Pfam" id="PF01344">
    <property type="entry name" value="Kelch_1"/>
    <property type="match status" value="2"/>
</dbReference>
<dbReference type="InterPro" id="IPR018957">
    <property type="entry name" value="Znf_C3HC4_RING-type"/>
</dbReference>
<dbReference type="Proteomes" id="UP001152795">
    <property type="component" value="Unassembled WGS sequence"/>
</dbReference>
<dbReference type="InterPro" id="IPR001841">
    <property type="entry name" value="Znf_RING"/>
</dbReference>
<dbReference type="InterPro" id="IPR013010">
    <property type="entry name" value="Znf_SIAH"/>
</dbReference>
<reference evidence="6" key="1">
    <citation type="submission" date="2020-04" db="EMBL/GenBank/DDBJ databases">
        <authorList>
            <person name="Alioto T."/>
            <person name="Alioto T."/>
            <person name="Gomez Garrido J."/>
        </authorList>
    </citation>
    <scope>NUCLEOTIDE SEQUENCE</scope>
    <source>
        <strain evidence="6">A484AB</strain>
    </source>
</reference>
<evidence type="ECO:0000256" key="5">
    <source>
        <dbReference type="SAM" id="MobiDB-lite"/>
    </source>
</evidence>
<dbReference type="EMBL" id="CACRXK020029211">
    <property type="protein sequence ID" value="CAB4041950.1"/>
    <property type="molecule type" value="Genomic_DNA"/>
</dbReference>
<dbReference type="Pfam" id="PF02176">
    <property type="entry name" value="zf-TRAF"/>
    <property type="match status" value="1"/>
</dbReference>
<dbReference type="OrthoDB" id="9049620at2759"/>
<dbReference type="Pfam" id="PF00097">
    <property type="entry name" value="zf-C3HC4"/>
    <property type="match status" value="1"/>
</dbReference>
<accession>A0A7D9M190</accession>
<evidence type="ECO:0000256" key="1">
    <source>
        <dbReference type="ARBA" id="ARBA00022441"/>
    </source>
</evidence>
<dbReference type="SUPFAM" id="SSF50965">
    <property type="entry name" value="Galactose oxidase, central domain"/>
    <property type="match status" value="1"/>
</dbReference>
<dbReference type="GO" id="GO:0008270">
    <property type="term" value="F:zinc ion binding"/>
    <property type="evidence" value="ECO:0007669"/>
    <property type="project" value="UniProtKB-KW"/>
</dbReference>
<keyword evidence="4" id="KW-0862">Zinc</keyword>
<keyword evidence="2" id="KW-0479">Metal-binding</keyword>
<keyword evidence="7" id="KW-1185">Reference proteome</keyword>
<protein>
    <submittedName>
        <fullName evidence="6">RING finger 151-like</fullName>
    </submittedName>
</protein>
<evidence type="ECO:0000313" key="7">
    <source>
        <dbReference type="Proteomes" id="UP001152795"/>
    </source>
</evidence>
<dbReference type="Gene3D" id="3.30.40.10">
    <property type="entry name" value="Zinc/RING finger domain, C3HC4 (zinc finger)"/>
    <property type="match status" value="2"/>
</dbReference>
<dbReference type="GO" id="GO:0043122">
    <property type="term" value="P:regulation of canonical NF-kappaB signal transduction"/>
    <property type="evidence" value="ECO:0007669"/>
    <property type="project" value="TreeGrafter"/>
</dbReference>
<dbReference type="SUPFAM" id="SSF49599">
    <property type="entry name" value="TRAF domain-like"/>
    <property type="match status" value="1"/>
</dbReference>
<dbReference type="PROSITE" id="PS50145">
    <property type="entry name" value="ZF_TRAF"/>
    <property type="match status" value="1"/>
</dbReference>
<feature type="region of interest" description="Disordered" evidence="5">
    <location>
        <begin position="192"/>
        <end position="239"/>
    </location>
</feature>